<evidence type="ECO:0000259" key="11">
    <source>
        <dbReference type="PROSITE" id="PS51755"/>
    </source>
</evidence>
<evidence type="ECO:0000256" key="3">
    <source>
        <dbReference type="ARBA" id="ARBA00022553"/>
    </source>
</evidence>
<evidence type="ECO:0000256" key="1">
    <source>
        <dbReference type="ARBA" id="ARBA00004496"/>
    </source>
</evidence>
<dbReference type="GO" id="GO:0005829">
    <property type="term" value="C:cytosol"/>
    <property type="evidence" value="ECO:0007669"/>
    <property type="project" value="TreeGrafter"/>
</dbReference>
<dbReference type="Proteomes" id="UP000000593">
    <property type="component" value="Chromosome 1"/>
</dbReference>
<dbReference type="AlphaFoldDB" id="Q6LQ51"/>
<dbReference type="PANTHER" id="PTHR48111:SF4">
    <property type="entry name" value="DNA-BINDING DUAL TRANSCRIPTIONAL REGULATOR OMPR"/>
    <property type="match status" value="1"/>
</dbReference>
<evidence type="ECO:0000313" key="12">
    <source>
        <dbReference type="EMBL" id="CAG20575.1"/>
    </source>
</evidence>
<dbReference type="Gene3D" id="3.40.50.2300">
    <property type="match status" value="1"/>
</dbReference>
<dbReference type="InterPro" id="IPR001867">
    <property type="entry name" value="OmpR/PhoB-type_DNA-bd"/>
</dbReference>
<keyword evidence="4" id="KW-0902">Two-component regulatory system</keyword>
<dbReference type="GO" id="GO:0000156">
    <property type="term" value="F:phosphorelay response regulator activity"/>
    <property type="evidence" value="ECO:0007669"/>
    <property type="project" value="TreeGrafter"/>
</dbReference>
<dbReference type="Gene3D" id="1.10.10.10">
    <property type="entry name" value="Winged helix-like DNA-binding domain superfamily/Winged helix DNA-binding domain"/>
    <property type="match status" value="1"/>
</dbReference>
<dbReference type="FunFam" id="3.40.50.2300:FF:000001">
    <property type="entry name" value="DNA-binding response regulator PhoB"/>
    <property type="match status" value="1"/>
</dbReference>
<feature type="domain" description="Response regulatory" evidence="10">
    <location>
        <begin position="15"/>
        <end position="128"/>
    </location>
</feature>
<sequence length="261" mass="29947">MWIFMDSSALPSLPHLLIVDDHSEIRDLLKRFLSQHNYRVSVAADGNEMEQCLRDNSIDLIVLDLMLPGKDGLTLCRELRVHSNIPVIMLTAMGEEVDKIIGLEMGADDYLPKPFNPRELLARVKAVIRRFNAIPEGKSVRQSKVDSVEEAQDKESYVYRFNRWCFDIGQRELTDNDGIAVSLTSAEFTLLKVFVEHPRKVLSREQLLDLAKGRETDVYDRSIDTIISRLRKKLEIDHKKPELIKTIWGGGYQLVCEVTHD</sequence>
<keyword evidence="7" id="KW-0804">Transcription</keyword>
<dbReference type="PROSITE" id="PS51755">
    <property type="entry name" value="OMPR_PHOB"/>
    <property type="match status" value="1"/>
</dbReference>
<dbReference type="GO" id="GO:0032993">
    <property type="term" value="C:protein-DNA complex"/>
    <property type="evidence" value="ECO:0007669"/>
    <property type="project" value="TreeGrafter"/>
</dbReference>
<reference evidence="13" key="1">
    <citation type="journal article" date="2005" name="Science">
        <title>Life at depth: Photobacterium profundum genome sequence and expression analysis.</title>
        <authorList>
            <person name="Vezzi A."/>
            <person name="Campanaro S."/>
            <person name="D'Angelo M."/>
            <person name="Simonato F."/>
            <person name="Vitulo N."/>
            <person name="Lauro F.M."/>
            <person name="Cestaro A."/>
            <person name="Malacrida G."/>
            <person name="Simionati B."/>
            <person name="Cannata N."/>
            <person name="Romualdi C."/>
            <person name="Bartlett D.H."/>
            <person name="Valle G."/>
        </authorList>
    </citation>
    <scope>NUCLEOTIDE SEQUENCE [LARGE SCALE GENOMIC DNA]</scope>
    <source>
        <strain evidence="13">ATCC BAA-1253 / SS9</strain>
    </source>
</reference>
<keyword evidence="13" id="KW-1185">Reference proteome</keyword>
<dbReference type="SMART" id="SM00448">
    <property type="entry name" value="REC"/>
    <property type="match status" value="1"/>
</dbReference>
<dbReference type="InterPro" id="IPR001789">
    <property type="entry name" value="Sig_transdc_resp-reg_receiver"/>
</dbReference>
<keyword evidence="2" id="KW-0963">Cytoplasm</keyword>
<evidence type="ECO:0000259" key="10">
    <source>
        <dbReference type="PROSITE" id="PS50110"/>
    </source>
</evidence>
<gene>
    <name evidence="12" type="primary">SMB20219</name>
    <name evidence="12" type="ordered locus">PBPRA2178</name>
</gene>
<dbReference type="InterPro" id="IPR039420">
    <property type="entry name" value="WalR-like"/>
</dbReference>
<proteinExistence type="predicted"/>
<dbReference type="EMBL" id="CR378670">
    <property type="protein sequence ID" value="CAG20575.1"/>
    <property type="molecule type" value="Genomic_DNA"/>
</dbReference>
<dbReference type="FunFam" id="1.10.10.10:FF:000099">
    <property type="entry name" value="Two-component system response regulator TorR"/>
    <property type="match status" value="1"/>
</dbReference>
<dbReference type="InterPro" id="IPR011006">
    <property type="entry name" value="CheY-like_superfamily"/>
</dbReference>
<dbReference type="SUPFAM" id="SSF52172">
    <property type="entry name" value="CheY-like"/>
    <property type="match status" value="1"/>
</dbReference>
<evidence type="ECO:0000256" key="5">
    <source>
        <dbReference type="ARBA" id="ARBA00023015"/>
    </source>
</evidence>
<dbReference type="PROSITE" id="PS50110">
    <property type="entry name" value="RESPONSE_REGULATORY"/>
    <property type="match status" value="1"/>
</dbReference>
<keyword evidence="3 8" id="KW-0597">Phosphoprotein</keyword>
<feature type="modified residue" description="4-aspartylphosphate" evidence="8">
    <location>
        <position position="64"/>
    </location>
</feature>
<dbReference type="Gene3D" id="6.10.250.690">
    <property type="match status" value="1"/>
</dbReference>
<feature type="domain" description="OmpR/PhoB-type" evidence="11">
    <location>
        <begin position="156"/>
        <end position="256"/>
    </location>
</feature>
<dbReference type="CDD" id="cd00383">
    <property type="entry name" value="trans_reg_C"/>
    <property type="match status" value="1"/>
</dbReference>
<evidence type="ECO:0000256" key="6">
    <source>
        <dbReference type="ARBA" id="ARBA00023125"/>
    </source>
</evidence>
<dbReference type="InterPro" id="IPR016032">
    <property type="entry name" value="Sig_transdc_resp-reg_C-effctor"/>
</dbReference>
<dbReference type="Pfam" id="PF00072">
    <property type="entry name" value="Response_reg"/>
    <property type="match status" value="1"/>
</dbReference>
<evidence type="ECO:0000256" key="8">
    <source>
        <dbReference type="PROSITE-ProRule" id="PRU00169"/>
    </source>
</evidence>
<dbReference type="KEGG" id="ppr:PBPRA2178"/>
<keyword evidence="6 9" id="KW-0238">DNA-binding</keyword>
<dbReference type="GO" id="GO:0000976">
    <property type="term" value="F:transcription cis-regulatory region binding"/>
    <property type="evidence" value="ECO:0007669"/>
    <property type="project" value="TreeGrafter"/>
</dbReference>
<comment type="subcellular location">
    <subcellularLocation>
        <location evidence="1">Cytoplasm</location>
    </subcellularLocation>
</comment>
<keyword evidence="5" id="KW-0805">Transcription regulation</keyword>
<dbReference type="SUPFAM" id="SSF46894">
    <property type="entry name" value="C-terminal effector domain of the bipartite response regulators"/>
    <property type="match status" value="1"/>
</dbReference>
<dbReference type="HOGENOM" id="CLU_000445_30_4_6"/>
<dbReference type="STRING" id="298386.PBPRA2178"/>
<accession>Q6LQ51</accession>
<dbReference type="Pfam" id="PF00486">
    <property type="entry name" value="Trans_reg_C"/>
    <property type="match status" value="1"/>
</dbReference>
<evidence type="ECO:0000256" key="4">
    <source>
        <dbReference type="ARBA" id="ARBA00023012"/>
    </source>
</evidence>
<dbReference type="GO" id="GO:0006355">
    <property type="term" value="P:regulation of DNA-templated transcription"/>
    <property type="evidence" value="ECO:0007669"/>
    <property type="project" value="InterPro"/>
</dbReference>
<dbReference type="SMART" id="SM00862">
    <property type="entry name" value="Trans_reg_C"/>
    <property type="match status" value="1"/>
</dbReference>
<organism evidence="12 13">
    <name type="scientific">Photobacterium profundum (strain SS9)</name>
    <dbReference type="NCBI Taxonomy" id="298386"/>
    <lineage>
        <taxon>Bacteria</taxon>
        <taxon>Pseudomonadati</taxon>
        <taxon>Pseudomonadota</taxon>
        <taxon>Gammaproteobacteria</taxon>
        <taxon>Vibrionales</taxon>
        <taxon>Vibrionaceae</taxon>
        <taxon>Photobacterium</taxon>
    </lineage>
</organism>
<name>Q6LQ51_PHOPR</name>
<dbReference type="PANTHER" id="PTHR48111">
    <property type="entry name" value="REGULATOR OF RPOS"/>
    <property type="match status" value="1"/>
</dbReference>
<evidence type="ECO:0000313" key="13">
    <source>
        <dbReference type="Proteomes" id="UP000000593"/>
    </source>
</evidence>
<dbReference type="eggNOG" id="COG0745">
    <property type="taxonomic scope" value="Bacteria"/>
</dbReference>
<feature type="DNA-binding region" description="OmpR/PhoB-type" evidence="9">
    <location>
        <begin position="156"/>
        <end position="256"/>
    </location>
</feature>
<evidence type="ECO:0000256" key="2">
    <source>
        <dbReference type="ARBA" id="ARBA00022490"/>
    </source>
</evidence>
<dbReference type="InterPro" id="IPR036388">
    <property type="entry name" value="WH-like_DNA-bd_sf"/>
</dbReference>
<evidence type="ECO:0000256" key="7">
    <source>
        <dbReference type="ARBA" id="ARBA00023163"/>
    </source>
</evidence>
<protein>
    <submittedName>
        <fullName evidence="12">Hypothetical DNA-binding response regulator OmpR</fullName>
    </submittedName>
</protein>
<evidence type="ECO:0000256" key="9">
    <source>
        <dbReference type="PROSITE-ProRule" id="PRU01091"/>
    </source>
</evidence>